<dbReference type="SUPFAM" id="SSF53474">
    <property type="entry name" value="alpha/beta-Hydrolases"/>
    <property type="match status" value="1"/>
</dbReference>
<dbReference type="InterPro" id="IPR036514">
    <property type="entry name" value="SGNH_hydro_sf"/>
</dbReference>
<evidence type="ECO:0000259" key="4">
    <source>
        <dbReference type="Pfam" id="PF20434"/>
    </source>
</evidence>
<organism evidence="5 6">
    <name type="scientific">Rubritalea spongiae</name>
    <dbReference type="NCBI Taxonomy" id="430797"/>
    <lineage>
        <taxon>Bacteria</taxon>
        <taxon>Pseudomonadati</taxon>
        <taxon>Verrucomicrobiota</taxon>
        <taxon>Verrucomicrobiia</taxon>
        <taxon>Verrucomicrobiales</taxon>
        <taxon>Rubritaleaceae</taxon>
        <taxon>Rubritalea</taxon>
    </lineage>
</organism>
<evidence type="ECO:0000259" key="3">
    <source>
        <dbReference type="Pfam" id="PF03629"/>
    </source>
</evidence>
<sequence>MNTIKQFTLLCCILISSVISLHAAAPAKHLFILSGQSNMAGLDPKISFTPAVQSAFGKENVTIVLDAQGGQPIRRWYKEWKPAPGREVVNRKTMTNGDLYQRLIKKVKQATQGQEYNTVTFLWMQGERDAKESHGEVYAKSLLGIINQLKKDLNKKDLNFVIGRLSDYDLENKIGPHWTMVRNAQVQVAESSPSGAWVNTDDLNDGLSKNGKMYKNDLHYSVEGYKEFGKRLAGEAIALIESKGFSANKEQAKKASNHPVIRLWPIEQIGGQTNYLKEESEDRGEGKTTFRNIKDPHLVVSQVSSDTPTPAVIYSPGGSYKQVSPVQGYIDWLNSLGFTVFTLKYTVPNDREAAYRDIQRAIRLVRHNAKKWNIDPKQLGLVGTSAGGHLSARLSQNYTESAYAPIDQADSQSCEPQFVLLRSAAYLAKKNKGSTIAEEFHFNNKVPPTLLLYSKDDHNFVKGGIAYAEALEEASFPVKLLLYEKGGHSMQGVNWHSDAQSWIDTLGLDLN</sequence>
<dbReference type="Pfam" id="PF20434">
    <property type="entry name" value="BD-FAE"/>
    <property type="match status" value="1"/>
</dbReference>
<feature type="chain" id="PRO_5046401253" evidence="2">
    <location>
        <begin position="24"/>
        <end position="511"/>
    </location>
</feature>
<evidence type="ECO:0000256" key="1">
    <source>
        <dbReference type="ARBA" id="ARBA00022801"/>
    </source>
</evidence>
<dbReference type="InterPro" id="IPR049492">
    <property type="entry name" value="BD-FAE-like_dom"/>
</dbReference>
<dbReference type="InterPro" id="IPR052940">
    <property type="entry name" value="Carb_Esterase_6"/>
</dbReference>
<dbReference type="PANTHER" id="PTHR31988">
    <property type="entry name" value="ESTERASE, PUTATIVE (DUF303)-RELATED"/>
    <property type="match status" value="1"/>
</dbReference>
<keyword evidence="6" id="KW-1185">Reference proteome</keyword>
<evidence type="ECO:0000313" key="6">
    <source>
        <dbReference type="Proteomes" id="UP001597297"/>
    </source>
</evidence>
<dbReference type="Gene3D" id="3.40.50.1110">
    <property type="entry name" value="SGNH hydrolase"/>
    <property type="match status" value="1"/>
</dbReference>
<keyword evidence="2" id="KW-0732">Signal</keyword>
<dbReference type="RefSeq" id="WP_377095964.1">
    <property type="nucleotide sequence ID" value="NZ_JBHSJM010000001.1"/>
</dbReference>
<feature type="signal peptide" evidence="2">
    <location>
        <begin position="1"/>
        <end position="23"/>
    </location>
</feature>
<dbReference type="Pfam" id="PF03629">
    <property type="entry name" value="SASA"/>
    <property type="match status" value="1"/>
</dbReference>
<dbReference type="Gene3D" id="3.40.50.1820">
    <property type="entry name" value="alpha/beta hydrolase"/>
    <property type="match status" value="1"/>
</dbReference>
<dbReference type="SUPFAM" id="SSF52266">
    <property type="entry name" value="SGNH hydrolase"/>
    <property type="match status" value="1"/>
</dbReference>
<keyword evidence="1" id="KW-0378">Hydrolase</keyword>
<dbReference type="PANTHER" id="PTHR31988:SF19">
    <property type="entry name" value="9-O-ACETYL-N-ACETYLNEURAMINIC ACID DEACETYLASE-RELATED"/>
    <property type="match status" value="1"/>
</dbReference>
<proteinExistence type="predicted"/>
<dbReference type="InterPro" id="IPR005181">
    <property type="entry name" value="SASA"/>
</dbReference>
<dbReference type="Proteomes" id="UP001597297">
    <property type="component" value="Unassembled WGS sequence"/>
</dbReference>
<protein>
    <submittedName>
        <fullName evidence="5">Sialate O-acetylesterase</fullName>
    </submittedName>
</protein>
<evidence type="ECO:0000256" key="2">
    <source>
        <dbReference type="SAM" id="SignalP"/>
    </source>
</evidence>
<gene>
    <name evidence="5" type="ORF">ACFSQZ_01085</name>
</gene>
<dbReference type="EMBL" id="JBHUJC010000001">
    <property type="protein sequence ID" value="MFD2275050.1"/>
    <property type="molecule type" value="Genomic_DNA"/>
</dbReference>
<evidence type="ECO:0000313" key="5">
    <source>
        <dbReference type="EMBL" id="MFD2275050.1"/>
    </source>
</evidence>
<name>A0ABW5E2I5_9BACT</name>
<feature type="domain" description="Sialate O-acetylesterase" evidence="3">
    <location>
        <begin position="41"/>
        <end position="237"/>
    </location>
</feature>
<feature type="domain" description="BD-FAE-like" evidence="4">
    <location>
        <begin position="305"/>
        <end position="394"/>
    </location>
</feature>
<reference evidence="6" key="1">
    <citation type="journal article" date="2019" name="Int. J. Syst. Evol. Microbiol.">
        <title>The Global Catalogue of Microorganisms (GCM) 10K type strain sequencing project: providing services to taxonomists for standard genome sequencing and annotation.</title>
        <authorList>
            <consortium name="The Broad Institute Genomics Platform"/>
            <consortium name="The Broad Institute Genome Sequencing Center for Infectious Disease"/>
            <person name="Wu L."/>
            <person name="Ma J."/>
        </authorList>
    </citation>
    <scope>NUCLEOTIDE SEQUENCE [LARGE SCALE GENOMIC DNA]</scope>
    <source>
        <strain evidence="6">JCM 16545</strain>
    </source>
</reference>
<dbReference type="InterPro" id="IPR029058">
    <property type="entry name" value="AB_hydrolase_fold"/>
</dbReference>
<comment type="caution">
    <text evidence="5">The sequence shown here is derived from an EMBL/GenBank/DDBJ whole genome shotgun (WGS) entry which is preliminary data.</text>
</comment>
<accession>A0ABW5E2I5</accession>